<dbReference type="SUPFAM" id="SSF46785">
    <property type="entry name" value="Winged helix' DNA-binding domain"/>
    <property type="match status" value="1"/>
</dbReference>
<dbReference type="Proteomes" id="UP000724874">
    <property type="component" value="Unassembled WGS sequence"/>
</dbReference>
<dbReference type="InterPro" id="IPR036388">
    <property type="entry name" value="WH-like_DNA-bd_sf"/>
</dbReference>
<dbReference type="InterPro" id="IPR001766">
    <property type="entry name" value="Fork_head_dom"/>
</dbReference>
<feature type="compositionally biased region" description="Polar residues" evidence="3">
    <location>
        <begin position="9"/>
        <end position="21"/>
    </location>
</feature>
<feature type="non-terminal residue" evidence="5">
    <location>
        <position position="166"/>
    </location>
</feature>
<comment type="caution">
    <text evidence="5">The sequence shown here is derived from an EMBL/GenBank/DDBJ whole genome shotgun (WGS) entry which is preliminary data.</text>
</comment>
<dbReference type="InterPro" id="IPR050211">
    <property type="entry name" value="FOX_domain-containing"/>
</dbReference>
<dbReference type="Pfam" id="PF00250">
    <property type="entry name" value="Forkhead"/>
    <property type="match status" value="1"/>
</dbReference>
<comment type="subcellular location">
    <subcellularLocation>
        <location evidence="2">Nucleus</location>
    </subcellularLocation>
</comment>
<dbReference type="OrthoDB" id="5954824at2759"/>
<dbReference type="GO" id="GO:0009653">
    <property type="term" value="P:anatomical structure morphogenesis"/>
    <property type="evidence" value="ECO:0007669"/>
    <property type="project" value="TreeGrafter"/>
</dbReference>
<keyword evidence="6" id="KW-1185">Reference proteome</keyword>
<feature type="domain" description="Fork-head" evidence="4">
    <location>
        <begin position="83"/>
        <end position="166"/>
    </location>
</feature>
<dbReference type="Gene3D" id="1.10.10.10">
    <property type="entry name" value="Winged helix-like DNA-binding domain superfamily/Winged helix DNA-binding domain"/>
    <property type="match status" value="1"/>
</dbReference>
<keyword evidence="2" id="KW-0539">Nucleus</keyword>
<dbReference type="PRINTS" id="PR00053">
    <property type="entry name" value="FORKHEAD"/>
</dbReference>
<evidence type="ECO:0000313" key="6">
    <source>
        <dbReference type="Proteomes" id="UP000724874"/>
    </source>
</evidence>
<dbReference type="CDD" id="cd00059">
    <property type="entry name" value="FH_FOX"/>
    <property type="match status" value="1"/>
</dbReference>
<evidence type="ECO:0000256" key="3">
    <source>
        <dbReference type="SAM" id="MobiDB-lite"/>
    </source>
</evidence>
<gene>
    <name evidence="5" type="ORF">CPB84DRAFT_1688567</name>
</gene>
<dbReference type="GO" id="GO:0005634">
    <property type="term" value="C:nucleus"/>
    <property type="evidence" value="ECO:0007669"/>
    <property type="project" value="UniProtKB-SubCell"/>
</dbReference>
<dbReference type="GO" id="GO:0000978">
    <property type="term" value="F:RNA polymerase II cis-regulatory region sequence-specific DNA binding"/>
    <property type="evidence" value="ECO:0007669"/>
    <property type="project" value="TreeGrafter"/>
</dbReference>
<keyword evidence="1 2" id="KW-0238">DNA-binding</keyword>
<dbReference type="SMART" id="SM00339">
    <property type="entry name" value="FH"/>
    <property type="match status" value="1"/>
</dbReference>
<sequence>MDGFLPALNDTQGAYTNQPSPGSEGEDSDEIFSSPVPPVQFPPHEDTEAYLRQNLNILPPRPVNLSALPDEPFSGKAPKITDLIKLAIWGSKHKQLTLNQIYAEIENRYPSWKMAKDKPWQRSIRHNLSLKAIFVHQERPVSHPGKGHYWMLDYRQGEGNKRDRKR</sequence>
<dbReference type="PROSITE" id="PS50039">
    <property type="entry name" value="FORK_HEAD_3"/>
    <property type="match status" value="1"/>
</dbReference>
<protein>
    <recommendedName>
        <fullName evidence="4">Fork-head domain-containing protein</fullName>
    </recommendedName>
</protein>
<accession>A0A9P5NDX4</accession>
<dbReference type="AlphaFoldDB" id="A0A9P5NDX4"/>
<evidence type="ECO:0000256" key="2">
    <source>
        <dbReference type="PROSITE-ProRule" id="PRU00089"/>
    </source>
</evidence>
<dbReference type="PANTHER" id="PTHR11829">
    <property type="entry name" value="FORKHEAD BOX PROTEIN"/>
    <property type="match status" value="1"/>
</dbReference>
<evidence type="ECO:0000313" key="5">
    <source>
        <dbReference type="EMBL" id="KAF8877832.1"/>
    </source>
</evidence>
<organism evidence="5 6">
    <name type="scientific">Gymnopilus junonius</name>
    <name type="common">Spectacular rustgill mushroom</name>
    <name type="synonym">Gymnopilus spectabilis subsp. junonius</name>
    <dbReference type="NCBI Taxonomy" id="109634"/>
    <lineage>
        <taxon>Eukaryota</taxon>
        <taxon>Fungi</taxon>
        <taxon>Dikarya</taxon>
        <taxon>Basidiomycota</taxon>
        <taxon>Agaricomycotina</taxon>
        <taxon>Agaricomycetes</taxon>
        <taxon>Agaricomycetidae</taxon>
        <taxon>Agaricales</taxon>
        <taxon>Agaricineae</taxon>
        <taxon>Hymenogastraceae</taxon>
        <taxon>Gymnopilus</taxon>
    </lineage>
</organism>
<feature type="region of interest" description="Disordered" evidence="3">
    <location>
        <begin position="1"/>
        <end position="43"/>
    </location>
</feature>
<dbReference type="InterPro" id="IPR036390">
    <property type="entry name" value="WH_DNA-bd_sf"/>
</dbReference>
<dbReference type="PANTHER" id="PTHR11829:SF343">
    <property type="entry name" value="FORK-HEAD DOMAIN-CONTAINING PROTEIN"/>
    <property type="match status" value="1"/>
</dbReference>
<proteinExistence type="predicted"/>
<evidence type="ECO:0000259" key="4">
    <source>
        <dbReference type="PROSITE" id="PS50039"/>
    </source>
</evidence>
<dbReference type="GO" id="GO:0030154">
    <property type="term" value="P:cell differentiation"/>
    <property type="evidence" value="ECO:0007669"/>
    <property type="project" value="TreeGrafter"/>
</dbReference>
<name>A0A9P5NDX4_GYMJU</name>
<reference evidence="5" key="1">
    <citation type="submission" date="2020-11" db="EMBL/GenBank/DDBJ databases">
        <authorList>
            <consortium name="DOE Joint Genome Institute"/>
            <person name="Ahrendt S."/>
            <person name="Riley R."/>
            <person name="Andreopoulos W."/>
            <person name="LaButti K."/>
            <person name="Pangilinan J."/>
            <person name="Ruiz-duenas F.J."/>
            <person name="Barrasa J.M."/>
            <person name="Sanchez-Garcia M."/>
            <person name="Camarero S."/>
            <person name="Miyauchi S."/>
            <person name="Serrano A."/>
            <person name="Linde D."/>
            <person name="Babiker R."/>
            <person name="Drula E."/>
            <person name="Ayuso-Fernandez I."/>
            <person name="Pacheco R."/>
            <person name="Padilla G."/>
            <person name="Ferreira P."/>
            <person name="Barriuso J."/>
            <person name="Kellner H."/>
            <person name="Castanera R."/>
            <person name="Alfaro M."/>
            <person name="Ramirez L."/>
            <person name="Pisabarro A.G."/>
            <person name="Kuo A."/>
            <person name="Tritt A."/>
            <person name="Lipzen A."/>
            <person name="He G."/>
            <person name="Yan M."/>
            <person name="Ng V."/>
            <person name="Cullen D."/>
            <person name="Martin F."/>
            <person name="Rosso M.-N."/>
            <person name="Henrissat B."/>
            <person name="Hibbett D."/>
            <person name="Martinez A.T."/>
            <person name="Grigoriev I.V."/>
        </authorList>
    </citation>
    <scope>NUCLEOTIDE SEQUENCE</scope>
    <source>
        <strain evidence="5">AH 44721</strain>
    </source>
</reference>
<feature type="DNA-binding region" description="Fork-head" evidence="2">
    <location>
        <begin position="83"/>
        <end position="166"/>
    </location>
</feature>
<evidence type="ECO:0000256" key="1">
    <source>
        <dbReference type="ARBA" id="ARBA00023125"/>
    </source>
</evidence>
<dbReference type="EMBL" id="JADNYJ010000165">
    <property type="protein sequence ID" value="KAF8877832.1"/>
    <property type="molecule type" value="Genomic_DNA"/>
</dbReference>
<dbReference type="GO" id="GO:0000981">
    <property type="term" value="F:DNA-binding transcription factor activity, RNA polymerase II-specific"/>
    <property type="evidence" value="ECO:0007669"/>
    <property type="project" value="TreeGrafter"/>
</dbReference>